<protein>
    <submittedName>
        <fullName evidence="1">Uncharacterized protein</fullName>
    </submittedName>
</protein>
<evidence type="ECO:0000313" key="2">
    <source>
        <dbReference type="Proteomes" id="UP001283361"/>
    </source>
</evidence>
<accession>A0AAE1D691</accession>
<evidence type="ECO:0000313" key="1">
    <source>
        <dbReference type="EMBL" id="KAK3758325.1"/>
    </source>
</evidence>
<dbReference type="AlphaFoldDB" id="A0AAE1D691"/>
<comment type="caution">
    <text evidence="1">The sequence shown here is derived from an EMBL/GenBank/DDBJ whole genome shotgun (WGS) entry which is preliminary data.</text>
</comment>
<dbReference type="Proteomes" id="UP001283361">
    <property type="component" value="Unassembled WGS sequence"/>
</dbReference>
<reference evidence="1" key="1">
    <citation type="journal article" date="2023" name="G3 (Bethesda)">
        <title>A reference genome for the long-term kleptoplast-retaining sea slug Elysia crispata morphotype clarki.</title>
        <authorList>
            <person name="Eastman K.E."/>
            <person name="Pendleton A.L."/>
            <person name="Shaikh M.A."/>
            <person name="Suttiyut T."/>
            <person name="Ogas R."/>
            <person name="Tomko P."/>
            <person name="Gavelis G."/>
            <person name="Widhalm J.R."/>
            <person name="Wisecaver J.H."/>
        </authorList>
    </citation>
    <scope>NUCLEOTIDE SEQUENCE</scope>
    <source>
        <strain evidence="1">ECLA1</strain>
    </source>
</reference>
<sequence length="71" mass="7714">MQVCYESEEKAKVKDMLRKALENERCQTKIDGDSASQSLFPNPTPSCLAATLLGEIKRGASSCDAFPVAFS</sequence>
<keyword evidence="2" id="KW-1185">Reference proteome</keyword>
<proteinExistence type="predicted"/>
<name>A0AAE1D691_9GAST</name>
<gene>
    <name evidence="1" type="ORF">RRG08_004146</name>
</gene>
<organism evidence="1 2">
    <name type="scientific">Elysia crispata</name>
    <name type="common">lettuce slug</name>
    <dbReference type="NCBI Taxonomy" id="231223"/>
    <lineage>
        <taxon>Eukaryota</taxon>
        <taxon>Metazoa</taxon>
        <taxon>Spiralia</taxon>
        <taxon>Lophotrochozoa</taxon>
        <taxon>Mollusca</taxon>
        <taxon>Gastropoda</taxon>
        <taxon>Heterobranchia</taxon>
        <taxon>Euthyneura</taxon>
        <taxon>Panpulmonata</taxon>
        <taxon>Sacoglossa</taxon>
        <taxon>Placobranchoidea</taxon>
        <taxon>Plakobranchidae</taxon>
        <taxon>Elysia</taxon>
    </lineage>
</organism>
<dbReference type="EMBL" id="JAWDGP010005274">
    <property type="protein sequence ID" value="KAK3758325.1"/>
    <property type="molecule type" value="Genomic_DNA"/>
</dbReference>